<dbReference type="CDD" id="cd24032">
    <property type="entry name" value="ASKHA_NBD_TsaB"/>
    <property type="match status" value="1"/>
</dbReference>
<dbReference type="AlphaFoldDB" id="A0A098G6C0"/>
<accession>A0A098G6C0</accession>
<keyword evidence="6" id="KW-1185">Reference proteome</keyword>
<dbReference type="OrthoDB" id="9809995at2"/>
<evidence type="ECO:0000313" key="5">
    <source>
        <dbReference type="EMBL" id="CEG57526.1"/>
    </source>
</evidence>
<proteinExistence type="inferred from homology"/>
<reference evidence="6" key="1">
    <citation type="submission" date="2014-09" db="EMBL/GenBank/DDBJ databases">
        <authorList>
            <person name="Gomez-Valero L."/>
        </authorList>
    </citation>
    <scope>NUCLEOTIDE SEQUENCE [LARGE SCALE GENOMIC DNA]</scope>
    <source>
        <strain evidence="6">ATCC700992</strain>
    </source>
</reference>
<dbReference type="GO" id="GO:0005829">
    <property type="term" value="C:cytosol"/>
    <property type="evidence" value="ECO:0007669"/>
    <property type="project" value="TreeGrafter"/>
</dbReference>
<evidence type="ECO:0000313" key="6">
    <source>
        <dbReference type="Proteomes" id="UP000032430"/>
    </source>
</evidence>
<feature type="domain" description="Gcp-like" evidence="4">
    <location>
        <begin position="31"/>
        <end position="148"/>
    </location>
</feature>
<gene>
    <name evidence="5" type="ORF">LFA_2143</name>
</gene>
<evidence type="ECO:0000256" key="3">
    <source>
        <dbReference type="ARBA" id="ARBA00032446"/>
    </source>
</evidence>
<dbReference type="Proteomes" id="UP000032430">
    <property type="component" value="Chromosome I"/>
</dbReference>
<dbReference type="HOGENOM" id="CLU_064886_2_0_6"/>
<dbReference type="GO" id="GO:0002949">
    <property type="term" value="P:tRNA threonylcarbamoyladenosine modification"/>
    <property type="evidence" value="ECO:0007669"/>
    <property type="project" value="InterPro"/>
</dbReference>
<dbReference type="STRING" id="1212491.LFA_2143"/>
<dbReference type="SUPFAM" id="SSF53067">
    <property type="entry name" value="Actin-like ATPase domain"/>
    <property type="match status" value="2"/>
</dbReference>
<evidence type="ECO:0000256" key="2">
    <source>
        <dbReference type="ARBA" id="ARBA00019012"/>
    </source>
</evidence>
<dbReference type="PANTHER" id="PTHR11735">
    <property type="entry name" value="TRNA N6-ADENOSINE THREONYLCARBAMOYLTRANSFERASE"/>
    <property type="match status" value="1"/>
</dbReference>
<dbReference type="KEGG" id="lfa:LFA_2143"/>
<evidence type="ECO:0000259" key="4">
    <source>
        <dbReference type="Pfam" id="PF00814"/>
    </source>
</evidence>
<dbReference type="Gene3D" id="3.30.420.40">
    <property type="match status" value="2"/>
</dbReference>
<protein>
    <recommendedName>
        <fullName evidence="2">tRNA threonylcarbamoyladenosine biosynthesis protein TsaB</fullName>
    </recommendedName>
    <alternativeName>
        <fullName evidence="3">t(6)A37 threonylcarbamoyladenosine biosynthesis protein TsaB</fullName>
    </alternativeName>
</protein>
<dbReference type="EMBL" id="LN614827">
    <property type="protein sequence ID" value="CEG57526.1"/>
    <property type="molecule type" value="Genomic_DNA"/>
</dbReference>
<dbReference type="PANTHER" id="PTHR11735:SF11">
    <property type="entry name" value="TRNA THREONYLCARBAMOYLADENOSINE BIOSYNTHESIS PROTEIN TSAB"/>
    <property type="match status" value="1"/>
</dbReference>
<dbReference type="InterPro" id="IPR000905">
    <property type="entry name" value="Gcp-like_dom"/>
</dbReference>
<name>A0A098G6C0_9GAMM</name>
<comment type="similarity">
    <text evidence="1">Belongs to the KAE1 / TsaD family. TsaB subfamily.</text>
</comment>
<sequence>MKLLAIDTSTEMASVALMVDDKLSCEEQGSQKTHAQLVLPLIDKLMRQVGLSTMKQLDGIIFGCGPGSFTGLRIACSIAKGLAYAHDLQLIPVSSLAAVAWSARELKNDMNLPVLAVLDARMHELYWSYFAKGKLASEDKVNGAREILLPEQQPMVLAGTGIDDYWDDFPETLKSLISEKINLYPNAAAMIRLALHAAIKPVSVAEAQPIYVRNQVTQGGSRG</sequence>
<organism evidence="5 6">
    <name type="scientific">Legionella fallonii LLAP-10</name>
    <dbReference type="NCBI Taxonomy" id="1212491"/>
    <lineage>
        <taxon>Bacteria</taxon>
        <taxon>Pseudomonadati</taxon>
        <taxon>Pseudomonadota</taxon>
        <taxon>Gammaproteobacteria</taxon>
        <taxon>Legionellales</taxon>
        <taxon>Legionellaceae</taxon>
        <taxon>Legionella</taxon>
    </lineage>
</organism>
<dbReference type="InterPro" id="IPR022496">
    <property type="entry name" value="T6A_TsaB"/>
</dbReference>
<dbReference type="InterPro" id="IPR043129">
    <property type="entry name" value="ATPase_NBD"/>
</dbReference>
<evidence type="ECO:0000256" key="1">
    <source>
        <dbReference type="ARBA" id="ARBA00010493"/>
    </source>
</evidence>
<dbReference type="NCBIfam" id="TIGR03725">
    <property type="entry name" value="T6A_YeaZ"/>
    <property type="match status" value="1"/>
</dbReference>
<dbReference type="Pfam" id="PF00814">
    <property type="entry name" value="TsaD"/>
    <property type="match status" value="1"/>
</dbReference>